<sequence length="337" mass="39478">MAIKPLNIFYKEPDPDRWFKYDRYLRSVIRYLIRGKQRPGGVMLIALSLMKGLDKLGIPYRFNDFAHIRKHPDEIACIIGKPHLLFERSWINPVIFGAGVFAHPIDHPDLFSKYPNVKRFLVPGDWMKKMCEPYYGDKVLAWPAGIDTDHWSPSWNADKEFDFLIYDKRGKTDLPAQNFMHTILSEFAKKQLKHQLINYGNYSPAELKTKLANSKAVLFLSRHETQGQAYQQVLSTNTPILAWDKGGYWQDPAYFPYKVKYEPVSAVPYWDERCGLKFSEIEEFPLKLTQFLKNIPEYKPRQYILEQLTLEKSAQMYCNIVEQVRKECQQSPIPLSV</sequence>
<keyword evidence="1" id="KW-0808">Transferase</keyword>
<accession>A0A4R0N7W8</accession>
<dbReference type="EMBL" id="SJSM01000006">
    <property type="protein sequence ID" value="TCC96219.1"/>
    <property type="molecule type" value="Genomic_DNA"/>
</dbReference>
<dbReference type="AlphaFoldDB" id="A0A4R0N7W8"/>
<gene>
    <name evidence="1" type="ORF">EZ444_12320</name>
</gene>
<dbReference type="Proteomes" id="UP000291117">
    <property type="component" value="Unassembled WGS sequence"/>
</dbReference>
<dbReference type="SUPFAM" id="SSF53756">
    <property type="entry name" value="UDP-Glycosyltransferase/glycogen phosphorylase"/>
    <property type="match status" value="1"/>
</dbReference>
<comment type="caution">
    <text evidence="1">The sequence shown here is derived from an EMBL/GenBank/DDBJ whole genome shotgun (WGS) entry which is preliminary data.</text>
</comment>
<evidence type="ECO:0000313" key="1">
    <source>
        <dbReference type="EMBL" id="TCC96219.1"/>
    </source>
</evidence>
<dbReference type="Gene3D" id="3.40.50.2000">
    <property type="entry name" value="Glycogen Phosphorylase B"/>
    <property type="match status" value="1"/>
</dbReference>
<proteinExistence type="predicted"/>
<name>A0A4R0N7W8_9SPHI</name>
<keyword evidence="2" id="KW-1185">Reference proteome</keyword>
<reference evidence="1 2" key="1">
    <citation type="submission" date="2019-02" db="EMBL/GenBank/DDBJ databases">
        <title>Pedobacter sp. RP-3-8 sp. nov., isolated from Arctic soil.</title>
        <authorList>
            <person name="Dahal R.H."/>
        </authorList>
    </citation>
    <scope>NUCLEOTIDE SEQUENCE [LARGE SCALE GENOMIC DNA]</scope>
    <source>
        <strain evidence="1 2">RP-3-8</strain>
    </source>
</reference>
<organism evidence="1 2">
    <name type="scientific">Pedobacter hiemivivus</name>
    <dbReference type="NCBI Taxonomy" id="2530454"/>
    <lineage>
        <taxon>Bacteria</taxon>
        <taxon>Pseudomonadati</taxon>
        <taxon>Bacteroidota</taxon>
        <taxon>Sphingobacteriia</taxon>
        <taxon>Sphingobacteriales</taxon>
        <taxon>Sphingobacteriaceae</taxon>
        <taxon>Pedobacter</taxon>
    </lineage>
</organism>
<protein>
    <submittedName>
        <fullName evidence="1">Glycosyltransferase family 1 protein</fullName>
    </submittedName>
</protein>
<dbReference type="OrthoDB" id="7374792at2"/>
<dbReference type="GO" id="GO:0016740">
    <property type="term" value="F:transferase activity"/>
    <property type="evidence" value="ECO:0007669"/>
    <property type="project" value="UniProtKB-KW"/>
</dbReference>
<dbReference type="RefSeq" id="WP_131609229.1">
    <property type="nucleotide sequence ID" value="NZ_SJSM01000006.1"/>
</dbReference>
<evidence type="ECO:0000313" key="2">
    <source>
        <dbReference type="Proteomes" id="UP000291117"/>
    </source>
</evidence>